<sequence>MVISVRSHAIGPAELATIANRVVNCLSRLEEVRP</sequence>
<name>X1FUD8_9ZZZZ</name>
<organism evidence="1">
    <name type="scientific">marine sediment metagenome</name>
    <dbReference type="NCBI Taxonomy" id="412755"/>
    <lineage>
        <taxon>unclassified sequences</taxon>
        <taxon>metagenomes</taxon>
        <taxon>ecological metagenomes</taxon>
    </lineage>
</organism>
<comment type="caution">
    <text evidence="1">The sequence shown here is derived from an EMBL/GenBank/DDBJ whole genome shotgun (WGS) entry which is preliminary data.</text>
</comment>
<dbReference type="AlphaFoldDB" id="X1FUD8"/>
<feature type="non-terminal residue" evidence="1">
    <location>
        <position position="34"/>
    </location>
</feature>
<reference evidence="1" key="1">
    <citation type="journal article" date="2014" name="Front. Microbiol.">
        <title>High frequency of phylogenetically diverse reductive dehalogenase-homologous genes in deep subseafloor sedimentary metagenomes.</title>
        <authorList>
            <person name="Kawai M."/>
            <person name="Futagami T."/>
            <person name="Toyoda A."/>
            <person name="Takaki Y."/>
            <person name="Nishi S."/>
            <person name="Hori S."/>
            <person name="Arai W."/>
            <person name="Tsubouchi T."/>
            <person name="Morono Y."/>
            <person name="Uchiyama I."/>
            <person name="Ito T."/>
            <person name="Fujiyama A."/>
            <person name="Inagaki F."/>
            <person name="Takami H."/>
        </authorList>
    </citation>
    <scope>NUCLEOTIDE SEQUENCE</scope>
    <source>
        <strain evidence="1">Expedition CK06-06</strain>
    </source>
</reference>
<gene>
    <name evidence="1" type="ORF">S03H2_33591</name>
</gene>
<evidence type="ECO:0000313" key="1">
    <source>
        <dbReference type="EMBL" id="GAH49271.1"/>
    </source>
</evidence>
<protein>
    <submittedName>
        <fullName evidence="1">Uncharacterized protein</fullName>
    </submittedName>
</protein>
<dbReference type="EMBL" id="BARU01020453">
    <property type="protein sequence ID" value="GAH49271.1"/>
    <property type="molecule type" value="Genomic_DNA"/>
</dbReference>
<accession>X1FUD8</accession>
<proteinExistence type="predicted"/>